<dbReference type="Proteomes" id="UP000535589">
    <property type="component" value="Unassembled WGS sequence"/>
</dbReference>
<dbReference type="Pfam" id="PF05065">
    <property type="entry name" value="Phage_capsid"/>
    <property type="match status" value="1"/>
</dbReference>
<proteinExistence type="predicted"/>
<dbReference type="SUPFAM" id="SSF56563">
    <property type="entry name" value="Major capsid protein gp5"/>
    <property type="match status" value="1"/>
</dbReference>
<protein>
    <submittedName>
        <fullName evidence="3">Phage major capsid protein</fullName>
    </submittedName>
</protein>
<dbReference type="AlphaFoldDB" id="A0A7X8YH58"/>
<dbReference type="EMBL" id="JABAIK010000007">
    <property type="protein sequence ID" value="NLS13012.1"/>
    <property type="molecule type" value="Genomic_DNA"/>
</dbReference>
<keyword evidence="4" id="KW-1185">Reference proteome</keyword>
<dbReference type="NCBIfam" id="TIGR01554">
    <property type="entry name" value="major_cap_HK97"/>
    <property type="match status" value="1"/>
</dbReference>
<organism evidence="3 4">
    <name type="scientific">Vibrio agarilyticus</name>
    <dbReference type="NCBI Taxonomy" id="2726741"/>
    <lineage>
        <taxon>Bacteria</taxon>
        <taxon>Pseudomonadati</taxon>
        <taxon>Pseudomonadota</taxon>
        <taxon>Gammaproteobacteria</taxon>
        <taxon>Vibrionales</taxon>
        <taxon>Vibrionaceae</taxon>
        <taxon>Vibrio</taxon>
    </lineage>
</organism>
<comment type="subcellular location">
    <subcellularLocation>
        <location evidence="1">Virion</location>
    </subcellularLocation>
</comment>
<evidence type="ECO:0000259" key="2">
    <source>
        <dbReference type="Pfam" id="PF05065"/>
    </source>
</evidence>
<dbReference type="InterPro" id="IPR054612">
    <property type="entry name" value="Phage_capsid-like_C"/>
</dbReference>
<gene>
    <name evidence="3" type="ORF">HGP28_08940</name>
</gene>
<feature type="domain" description="Phage capsid-like C-terminal" evidence="2">
    <location>
        <begin position="104"/>
        <end position="416"/>
    </location>
</feature>
<sequence>MSIQNKIDNISSIEGMKSVLKDIVEDIADVETKSQRNKVTKQKEINFQEVAKQTLKIAFKTAGAGHKEGLEQFAHRAGLYKHNDITNGLREYAEAKALDTGISGSATIQEMVSSELNELAILNDIILQQVRRGSLPDGSPYRVPKIGQRPNVVPTTENINGEVFNPTLNQEYIFTSADFSKSASMPAFTHEIIQDSTRDVEADCMRLIADQRAFHFISELLFADGSDDHLRGVLTSRIDSDNSYTEALKEDEDRDQEYLKVIKTETANELPVNDTDLIDFLVDVQSDISFKYQGNSAWYLSKEAFKRLRKVKVNETAGDNRPLLVQDFGELTGEQKQTNWSLLGKPVYVIDQLNATAGTANDIPLFYGDLSACIEFGTISGSEHVVIDEVTIKGQKAIYSDVRFYSVMHNNDAVRVVVAAA</sequence>
<comment type="caution">
    <text evidence="3">The sequence shown here is derived from an EMBL/GenBank/DDBJ whole genome shotgun (WGS) entry which is preliminary data.</text>
</comment>
<name>A0A7X8YH58_9VIBR</name>
<evidence type="ECO:0000313" key="3">
    <source>
        <dbReference type="EMBL" id="NLS13012.1"/>
    </source>
</evidence>
<reference evidence="3 4" key="1">
    <citation type="submission" date="2020-04" db="EMBL/GenBank/DDBJ databases">
        <title>Vibrio sp. SM6, a novel species isolated from seawater.</title>
        <authorList>
            <person name="Wang X."/>
        </authorList>
    </citation>
    <scope>NUCLEOTIDE SEQUENCE [LARGE SCALE GENOMIC DNA]</scope>
    <source>
        <strain evidence="3 4">SM6</strain>
    </source>
</reference>
<dbReference type="InterPro" id="IPR024455">
    <property type="entry name" value="Phage_capsid"/>
</dbReference>
<evidence type="ECO:0000313" key="4">
    <source>
        <dbReference type="Proteomes" id="UP000535589"/>
    </source>
</evidence>
<accession>A0A7X8YH58</accession>
<dbReference type="RefSeq" id="WP_168836104.1">
    <property type="nucleotide sequence ID" value="NZ_JABAIK010000007.1"/>
</dbReference>
<evidence type="ECO:0000256" key="1">
    <source>
        <dbReference type="ARBA" id="ARBA00004328"/>
    </source>
</evidence>